<accession>A0A7J8DT51</accession>
<evidence type="ECO:0000256" key="13">
    <source>
        <dbReference type="ARBA" id="ARBA00046898"/>
    </source>
</evidence>
<keyword evidence="6" id="KW-0812">Transmembrane</keyword>
<evidence type="ECO:0000256" key="14">
    <source>
        <dbReference type="SAM" id="Coils"/>
    </source>
</evidence>
<proteinExistence type="inferred from homology"/>
<comment type="subcellular location">
    <subcellularLocation>
        <location evidence="2">Endoplasmic reticulum membrane</location>
        <topology evidence="2">Single-pass type I membrane protein</topology>
    </subcellularLocation>
</comment>
<evidence type="ECO:0000313" key="15">
    <source>
        <dbReference type="EMBL" id="KAF6426407.1"/>
    </source>
</evidence>
<comment type="pathway">
    <text evidence="3">Protein modification; protein glycosylation.</text>
</comment>
<dbReference type="Proteomes" id="UP000550707">
    <property type="component" value="Unassembled WGS sequence"/>
</dbReference>
<feature type="coiled-coil region" evidence="14">
    <location>
        <begin position="85"/>
        <end position="112"/>
    </location>
</feature>
<evidence type="ECO:0000256" key="10">
    <source>
        <dbReference type="ARBA" id="ARBA00023136"/>
    </source>
</evidence>
<evidence type="ECO:0000256" key="6">
    <source>
        <dbReference type="ARBA" id="ARBA00022692"/>
    </source>
</evidence>
<comment type="caution">
    <text evidence="15">The sequence shown here is derived from an EMBL/GenBank/DDBJ whole genome shotgun (WGS) entry which is preliminary data.</text>
</comment>
<keyword evidence="9" id="KW-1133">Transmembrane helix</keyword>
<comment type="subunit">
    <text evidence="13">Component of the oligosaccharyltransferase (OST) complex. OST exists in two different complex forms which contain common core subunits RPN1, RPN2, OST48, OST4, DAD1 and TMEM258, either STT3A or STT3B as catalytic subunits, and form-specific accessory subunits. STT3A complex assembly occurs through the formation of 3 subcomplexes. Subcomplex 1 contains RPN1 and TMEM258, subcomplex 2 contains the STT3A-specific subunits STT3A, DC2/OSTC, and KCP2 as well as the core subunit OST4, and subcomplex 3 contains RPN2, DAD1, and OST48. The STT3A complex can form stable complexes with the Sec61 complex or with both the Sec61 and TRAP complexes. Interacts with TMEM35A/NACHO.</text>
</comment>
<comment type="function">
    <text evidence="1">Subunit of the oligosaccharyl transferase (OST) complex that catalyzes the initial transfer of a defined glycan (Glc(3)Man(9)GlcNAc(2) in eukaryotes) from the lipid carrier dolichol-pyrophosphate to an asparagine residue within an Asn-X-Ser/Thr consensus motif in nascent polypeptide chains, the first step in protein N-glycosylation. N-glycosylation occurs cotranslationally and the complex associates with the Sec61 complex at the channel-forming translocon complex that mediates protein translocation across the endoplasmic reticulum (ER). All subunits are required for a maximal enzyme activity.</text>
</comment>
<dbReference type="PANTHER" id="PTHR21049">
    <property type="entry name" value="RIBOPHORIN I"/>
    <property type="match status" value="1"/>
</dbReference>
<evidence type="ECO:0000256" key="2">
    <source>
        <dbReference type="ARBA" id="ARBA00004115"/>
    </source>
</evidence>
<evidence type="ECO:0000256" key="9">
    <source>
        <dbReference type="ARBA" id="ARBA00022989"/>
    </source>
</evidence>
<evidence type="ECO:0000256" key="11">
    <source>
        <dbReference type="ARBA" id="ARBA00029913"/>
    </source>
</evidence>
<keyword evidence="7" id="KW-0732">Signal</keyword>
<dbReference type="UniPathway" id="UPA00378"/>
<evidence type="ECO:0000256" key="12">
    <source>
        <dbReference type="ARBA" id="ARBA00030076"/>
    </source>
</evidence>
<dbReference type="AlphaFoldDB" id="A0A7J8DT51"/>
<sequence>MVHYTSARCSCTWSPCWWWPFSTSCSSQSSFTSGLDNCITKDLALEARMKVTCITEQVSTLLNKRIDLYHHFDETVSRCKQSWDVATLNSGRKSLEKEHKALTSEIMLLQSRLKTKGSDLCGRVSGMQKLEAQVKELVLKSAVQAKWWWQTQERHMR</sequence>
<keyword evidence="10" id="KW-0472">Membrane</keyword>
<reference evidence="15 16" key="1">
    <citation type="journal article" date="2020" name="Nature">
        <title>Six reference-quality genomes reveal evolution of bat adaptations.</title>
        <authorList>
            <person name="Jebb D."/>
            <person name="Huang Z."/>
            <person name="Pippel M."/>
            <person name="Hughes G.M."/>
            <person name="Lavrichenko K."/>
            <person name="Devanna P."/>
            <person name="Winkler S."/>
            <person name="Jermiin L.S."/>
            <person name="Skirmuntt E.C."/>
            <person name="Katzourakis A."/>
            <person name="Burkitt-Gray L."/>
            <person name="Ray D.A."/>
            <person name="Sullivan K.A.M."/>
            <person name="Roscito J.G."/>
            <person name="Kirilenko B.M."/>
            <person name="Davalos L.M."/>
            <person name="Corthals A.P."/>
            <person name="Power M.L."/>
            <person name="Jones G."/>
            <person name="Ransome R.D."/>
            <person name="Dechmann D.K.N."/>
            <person name="Locatelli A.G."/>
            <person name="Puechmaille S.J."/>
            <person name="Fedrigo O."/>
            <person name="Jarvis E.D."/>
            <person name="Hiller M."/>
            <person name="Vernes S.C."/>
            <person name="Myers E.W."/>
            <person name="Teeling E.C."/>
        </authorList>
    </citation>
    <scope>NUCLEOTIDE SEQUENCE [LARGE SCALE GENOMIC DNA]</scope>
    <source>
        <strain evidence="15">MMolMol1</strain>
        <tissue evidence="15">Muscle</tissue>
    </source>
</reference>
<organism evidence="15 16">
    <name type="scientific">Molossus molossus</name>
    <name type="common">Pallas' mastiff bat</name>
    <name type="synonym">Vespertilio molossus</name>
    <dbReference type="NCBI Taxonomy" id="27622"/>
    <lineage>
        <taxon>Eukaryota</taxon>
        <taxon>Metazoa</taxon>
        <taxon>Chordata</taxon>
        <taxon>Craniata</taxon>
        <taxon>Vertebrata</taxon>
        <taxon>Euteleostomi</taxon>
        <taxon>Mammalia</taxon>
        <taxon>Eutheria</taxon>
        <taxon>Laurasiatheria</taxon>
        <taxon>Chiroptera</taxon>
        <taxon>Yangochiroptera</taxon>
        <taxon>Molossidae</taxon>
        <taxon>Molossus</taxon>
    </lineage>
</organism>
<dbReference type="InterPro" id="IPR007676">
    <property type="entry name" value="Ribophorin_I"/>
</dbReference>
<dbReference type="EMBL" id="JACASF010000016">
    <property type="protein sequence ID" value="KAF6426407.1"/>
    <property type="molecule type" value="Genomic_DNA"/>
</dbReference>
<name>A0A7J8DT51_MOLMO</name>
<dbReference type="GO" id="GO:0008250">
    <property type="term" value="C:oligosaccharyltransferase complex"/>
    <property type="evidence" value="ECO:0007669"/>
    <property type="project" value="TreeGrafter"/>
</dbReference>
<evidence type="ECO:0000256" key="7">
    <source>
        <dbReference type="ARBA" id="ARBA00022729"/>
    </source>
</evidence>
<comment type="similarity">
    <text evidence="4">Belongs to the OST1 family.</text>
</comment>
<evidence type="ECO:0000313" key="16">
    <source>
        <dbReference type="Proteomes" id="UP000550707"/>
    </source>
</evidence>
<evidence type="ECO:0000256" key="4">
    <source>
        <dbReference type="ARBA" id="ARBA00008905"/>
    </source>
</evidence>
<keyword evidence="14" id="KW-0175">Coiled coil</keyword>
<keyword evidence="8" id="KW-0256">Endoplasmic reticulum</keyword>
<keyword evidence="16" id="KW-1185">Reference proteome</keyword>
<evidence type="ECO:0000256" key="5">
    <source>
        <dbReference type="ARBA" id="ARBA00017611"/>
    </source>
</evidence>
<evidence type="ECO:0000256" key="1">
    <source>
        <dbReference type="ARBA" id="ARBA00002791"/>
    </source>
</evidence>
<dbReference type="InParanoid" id="A0A7J8DT51"/>
<evidence type="ECO:0000256" key="8">
    <source>
        <dbReference type="ARBA" id="ARBA00022824"/>
    </source>
</evidence>
<gene>
    <name evidence="15" type="ORF">HJG59_009115</name>
</gene>
<protein>
    <recommendedName>
        <fullName evidence="5">Dolichyl-diphosphooligosaccharide--protein glycosyltransferase subunit 1</fullName>
    </recommendedName>
    <alternativeName>
        <fullName evidence="11">Ribophorin I</fullName>
    </alternativeName>
    <alternativeName>
        <fullName evidence="12">Ribophorin-1</fullName>
    </alternativeName>
</protein>
<dbReference type="GO" id="GO:0018279">
    <property type="term" value="P:protein N-linked glycosylation via asparagine"/>
    <property type="evidence" value="ECO:0007669"/>
    <property type="project" value="TreeGrafter"/>
</dbReference>
<dbReference type="PANTHER" id="PTHR21049:SF0">
    <property type="entry name" value="DOLICHYL-DIPHOSPHOOLIGOSACCHARIDE--PROTEIN GLYCOSYLTRANSFERASE SUBUNIT 1"/>
    <property type="match status" value="1"/>
</dbReference>
<evidence type="ECO:0000256" key="3">
    <source>
        <dbReference type="ARBA" id="ARBA00004922"/>
    </source>
</evidence>